<accession>A0ABV5P789</accession>
<evidence type="ECO:0000313" key="3">
    <source>
        <dbReference type="Proteomes" id="UP001589718"/>
    </source>
</evidence>
<comment type="caution">
    <text evidence="2">The sequence shown here is derived from an EMBL/GenBank/DDBJ whole genome shotgun (WGS) entry which is preliminary data.</text>
</comment>
<evidence type="ECO:0000256" key="1">
    <source>
        <dbReference type="SAM" id="MobiDB-lite"/>
    </source>
</evidence>
<feature type="compositionally biased region" description="Basic residues" evidence="1">
    <location>
        <begin position="35"/>
        <end position="47"/>
    </location>
</feature>
<gene>
    <name evidence="2" type="ORF">ACFFTU_03780</name>
</gene>
<organism evidence="2 3">
    <name type="scientific">Streptomyces cremeus</name>
    <dbReference type="NCBI Taxonomy" id="66881"/>
    <lineage>
        <taxon>Bacteria</taxon>
        <taxon>Bacillati</taxon>
        <taxon>Actinomycetota</taxon>
        <taxon>Actinomycetes</taxon>
        <taxon>Kitasatosporales</taxon>
        <taxon>Streptomycetaceae</taxon>
        <taxon>Streptomyces</taxon>
    </lineage>
</organism>
<dbReference type="RefSeq" id="WP_380836598.1">
    <property type="nucleotide sequence ID" value="NZ_BAAAXE010000001.1"/>
</dbReference>
<reference evidence="2 3" key="1">
    <citation type="submission" date="2024-09" db="EMBL/GenBank/DDBJ databases">
        <authorList>
            <person name="Sun Q."/>
            <person name="Mori K."/>
        </authorList>
    </citation>
    <scope>NUCLEOTIDE SEQUENCE [LARGE SCALE GENOMIC DNA]</scope>
    <source>
        <strain evidence="2 3">JCM 4362</strain>
    </source>
</reference>
<protein>
    <submittedName>
        <fullName evidence="2">Uncharacterized protein</fullName>
    </submittedName>
</protein>
<proteinExistence type="predicted"/>
<name>A0ABV5P789_STRCM</name>
<keyword evidence="3" id="KW-1185">Reference proteome</keyword>
<feature type="region of interest" description="Disordered" evidence="1">
    <location>
        <begin position="1"/>
        <end position="55"/>
    </location>
</feature>
<sequence length="122" mass="12212">MGVTGSPTDIRQGAASRTKGGDGASAPRPDGTLSGHRRIRVPVRRPTGRGDGHVRHPLAAHRAVGEADTGPGLAEAVALACAQDVGEAPAPSSAPAVPTAIRAAAGLEPNRVLARPEHLTGT</sequence>
<dbReference type="Proteomes" id="UP001589718">
    <property type="component" value="Unassembled WGS sequence"/>
</dbReference>
<evidence type="ECO:0000313" key="2">
    <source>
        <dbReference type="EMBL" id="MFB9519072.1"/>
    </source>
</evidence>
<dbReference type="EMBL" id="JBHMCR010000002">
    <property type="protein sequence ID" value="MFB9519072.1"/>
    <property type="molecule type" value="Genomic_DNA"/>
</dbReference>